<feature type="non-terminal residue" evidence="7">
    <location>
        <position position="139"/>
    </location>
</feature>
<feature type="domain" description="NlpC/P60" evidence="6">
    <location>
        <begin position="29"/>
        <end position="139"/>
    </location>
</feature>
<evidence type="ECO:0000256" key="2">
    <source>
        <dbReference type="ARBA" id="ARBA00022670"/>
    </source>
</evidence>
<dbReference type="OrthoDB" id="2251794at2759"/>
<feature type="region of interest" description="Disordered" evidence="5">
    <location>
        <begin position="1"/>
        <end position="21"/>
    </location>
</feature>
<protein>
    <recommendedName>
        <fullName evidence="6">NlpC/P60 domain-containing protein</fullName>
    </recommendedName>
</protein>
<name>A0A9P6J656_9FUNG</name>
<evidence type="ECO:0000259" key="6">
    <source>
        <dbReference type="PROSITE" id="PS51935"/>
    </source>
</evidence>
<dbReference type="EMBL" id="JAAAHW010006277">
    <property type="protein sequence ID" value="KAF9963589.1"/>
    <property type="molecule type" value="Genomic_DNA"/>
</dbReference>
<dbReference type="InterPro" id="IPR038765">
    <property type="entry name" value="Papain-like_cys_pep_sf"/>
</dbReference>
<evidence type="ECO:0000313" key="8">
    <source>
        <dbReference type="Proteomes" id="UP000749646"/>
    </source>
</evidence>
<dbReference type="InterPro" id="IPR000064">
    <property type="entry name" value="NLP_P60_dom"/>
</dbReference>
<keyword evidence="2" id="KW-0645">Protease</keyword>
<evidence type="ECO:0000256" key="5">
    <source>
        <dbReference type="SAM" id="MobiDB-lite"/>
    </source>
</evidence>
<dbReference type="GO" id="GO:0006508">
    <property type="term" value="P:proteolysis"/>
    <property type="evidence" value="ECO:0007669"/>
    <property type="project" value="UniProtKB-KW"/>
</dbReference>
<accession>A0A9P6J656</accession>
<dbReference type="PROSITE" id="PS51935">
    <property type="entry name" value="NLPC_P60"/>
    <property type="match status" value="1"/>
</dbReference>
<evidence type="ECO:0000256" key="3">
    <source>
        <dbReference type="ARBA" id="ARBA00022801"/>
    </source>
</evidence>
<comment type="similarity">
    <text evidence="1">Belongs to the peptidase C40 family.</text>
</comment>
<feature type="compositionally biased region" description="Polar residues" evidence="5">
    <location>
        <begin position="8"/>
        <end position="19"/>
    </location>
</feature>
<dbReference type="Pfam" id="PF00877">
    <property type="entry name" value="NLPC_P60"/>
    <property type="match status" value="1"/>
</dbReference>
<evidence type="ECO:0000256" key="1">
    <source>
        <dbReference type="ARBA" id="ARBA00007074"/>
    </source>
</evidence>
<dbReference type="SUPFAM" id="SSF54001">
    <property type="entry name" value="Cysteine proteinases"/>
    <property type="match status" value="1"/>
</dbReference>
<dbReference type="GO" id="GO:0008234">
    <property type="term" value="F:cysteine-type peptidase activity"/>
    <property type="evidence" value="ECO:0007669"/>
    <property type="project" value="UniProtKB-KW"/>
</dbReference>
<keyword evidence="4" id="KW-0788">Thiol protease</keyword>
<dbReference type="AlphaFoldDB" id="A0A9P6J656"/>
<keyword evidence="3" id="KW-0378">Hydrolase</keyword>
<dbReference type="Gene3D" id="3.90.1720.10">
    <property type="entry name" value="endopeptidase domain like (from Nostoc punctiforme)"/>
    <property type="match status" value="1"/>
</dbReference>
<sequence>MTDDLSGNCASTTSCSKSSGPKDIQCYISSKPPTIIAAARRRLGVPYVWGGGHRAKPGPSLGTCVGYTGSIHPCPAEETVGLDCSGLVRDAIYHGIGIDLAHGGSTKDQIRDAHIHRIEYEDRQPGDIEFFSTLKDIHH</sequence>
<proteinExistence type="inferred from homology"/>
<gene>
    <name evidence="7" type="ORF">BGZ65_002038</name>
</gene>
<reference evidence="7" key="1">
    <citation type="journal article" date="2020" name="Fungal Divers.">
        <title>Resolving the Mortierellaceae phylogeny through synthesis of multi-gene phylogenetics and phylogenomics.</title>
        <authorList>
            <person name="Vandepol N."/>
            <person name="Liber J."/>
            <person name="Desiro A."/>
            <person name="Na H."/>
            <person name="Kennedy M."/>
            <person name="Barry K."/>
            <person name="Grigoriev I.V."/>
            <person name="Miller A.N."/>
            <person name="O'Donnell K."/>
            <person name="Stajich J.E."/>
            <person name="Bonito G."/>
        </authorList>
    </citation>
    <scope>NUCLEOTIDE SEQUENCE</scope>
    <source>
        <strain evidence="7">MES-2147</strain>
    </source>
</reference>
<evidence type="ECO:0000256" key="4">
    <source>
        <dbReference type="ARBA" id="ARBA00022807"/>
    </source>
</evidence>
<comment type="caution">
    <text evidence="7">The sequence shown here is derived from an EMBL/GenBank/DDBJ whole genome shotgun (WGS) entry which is preliminary data.</text>
</comment>
<dbReference type="Proteomes" id="UP000749646">
    <property type="component" value="Unassembled WGS sequence"/>
</dbReference>
<evidence type="ECO:0000313" key="7">
    <source>
        <dbReference type="EMBL" id="KAF9963589.1"/>
    </source>
</evidence>
<organism evidence="7 8">
    <name type="scientific">Modicella reniformis</name>
    <dbReference type="NCBI Taxonomy" id="1440133"/>
    <lineage>
        <taxon>Eukaryota</taxon>
        <taxon>Fungi</taxon>
        <taxon>Fungi incertae sedis</taxon>
        <taxon>Mucoromycota</taxon>
        <taxon>Mortierellomycotina</taxon>
        <taxon>Mortierellomycetes</taxon>
        <taxon>Mortierellales</taxon>
        <taxon>Mortierellaceae</taxon>
        <taxon>Modicella</taxon>
    </lineage>
</organism>
<keyword evidence="8" id="KW-1185">Reference proteome</keyword>